<evidence type="ECO:0000313" key="1">
    <source>
        <dbReference type="EMBL" id="KKK95680.1"/>
    </source>
</evidence>
<accession>A0A0F9ABP6</accession>
<reference evidence="1" key="1">
    <citation type="journal article" date="2015" name="Nature">
        <title>Complex archaea that bridge the gap between prokaryotes and eukaryotes.</title>
        <authorList>
            <person name="Spang A."/>
            <person name="Saw J.H."/>
            <person name="Jorgensen S.L."/>
            <person name="Zaremba-Niedzwiedzka K."/>
            <person name="Martijn J."/>
            <person name="Lind A.E."/>
            <person name="van Eijk R."/>
            <person name="Schleper C."/>
            <person name="Guy L."/>
            <person name="Ettema T.J."/>
        </authorList>
    </citation>
    <scope>NUCLEOTIDE SEQUENCE</scope>
</reference>
<name>A0A0F9ABP6_9ZZZZ</name>
<comment type="caution">
    <text evidence="1">The sequence shown here is derived from an EMBL/GenBank/DDBJ whole genome shotgun (WGS) entry which is preliminary data.</text>
</comment>
<dbReference type="EMBL" id="LAZR01046805">
    <property type="protein sequence ID" value="KKK95680.1"/>
    <property type="molecule type" value="Genomic_DNA"/>
</dbReference>
<dbReference type="AlphaFoldDB" id="A0A0F9ABP6"/>
<protein>
    <recommendedName>
        <fullName evidence="2">RecT protein</fullName>
    </recommendedName>
</protein>
<organism evidence="1">
    <name type="scientific">marine sediment metagenome</name>
    <dbReference type="NCBI Taxonomy" id="412755"/>
    <lineage>
        <taxon>unclassified sequences</taxon>
        <taxon>metagenomes</taxon>
        <taxon>ecological metagenomes</taxon>
    </lineage>
</organism>
<proteinExistence type="predicted"/>
<sequence>MGNDVAIYDRVQNPTEFLAALGRHITRSRMFGCETEDQGVVLALECAARRIPPLALSQKYHLIKGKLSMKADAMLGGLIDVGGKYEVISHTPDMAAIEITRDRKKQKFSLSWEEAQVEPFVYLGKEADIIKQLASGSKPNLKPKYATPRSRMQMLWARVVSDGVRVMAPDVVAGTYTPEEQEDIVDTTAQVIETSGPTLAQVAKQPVQQPVEQPIEQAAIDAEQAEIDADMKEAEAGVVAGA</sequence>
<evidence type="ECO:0008006" key="2">
    <source>
        <dbReference type="Google" id="ProtNLM"/>
    </source>
</evidence>
<feature type="non-terminal residue" evidence="1">
    <location>
        <position position="242"/>
    </location>
</feature>
<gene>
    <name evidence="1" type="ORF">LCGC14_2670360</name>
</gene>